<dbReference type="InterPro" id="IPR029052">
    <property type="entry name" value="Metallo-depent_PP-like"/>
</dbReference>
<keyword evidence="1" id="KW-0732">Signal</keyword>
<dbReference type="CDD" id="cd00838">
    <property type="entry name" value="MPP_superfamily"/>
    <property type="match status" value="1"/>
</dbReference>
<organism evidence="3 4">
    <name type="scientific">Shewanella submarina</name>
    <dbReference type="NCBI Taxonomy" id="2016376"/>
    <lineage>
        <taxon>Bacteria</taxon>
        <taxon>Pseudomonadati</taxon>
        <taxon>Pseudomonadota</taxon>
        <taxon>Gammaproteobacteria</taxon>
        <taxon>Alteromonadales</taxon>
        <taxon>Shewanellaceae</taxon>
        <taxon>Shewanella</taxon>
    </lineage>
</organism>
<protein>
    <submittedName>
        <fullName evidence="3">Metallophosphoesterase</fullName>
    </submittedName>
</protein>
<dbReference type="InterPro" id="IPR004843">
    <property type="entry name" value="Calcineurin-like_PHP"/>
</dbReference>
<reference evidence="4" key="1">
    <citation type="journal article" date="2019" name="Int. J. Syst. Evol. Microbiol.">
        <title>The Global Catalogue of Microorganisms (GCM) 10K type strain sequencing project: providing services to taxonomists for standard genome sequencing and annotation.</title>
        <authorList>
            <consortium name="The Broad Institute Genomics Platform"/>
            <consortium name="The Broad Institute Genome Sequencing Center for Infectious Disease"/>
            <person name="Wu L."/>
            <person name="Ma J."/>
        </authorList>
    </citation>
    <scope>NUCLEOTIDE SEQUENCE [LARGE SCALE GENOMIC DNA]</scope>
    <source>
        <strain evidence="4">KCTC 52277</strain>
    </source>
</reference>
<evidence type="ECO:0000313" key="3">
    <source>
        <dbReference type="EMBL" id="MFC3139222.1"/>
    </source>
</evidence>
<feature type="domain" description="Calcineurin-like phosphoesterase" evidence="2">
    <location>
        <begin position="39"/>
        <end position="286"/>
    </location>
</feature>
<evidence type="ECO:0000256" key="1">
    <source>
        <dbReference type="SAM" id="SignalP"/>
    </source>
</evidence>
<dbReference type="Proteomes" id="UP001595621">
    <property type="component" value="Unassembled WGS sequence"/>
</dbReference>
<comment type="caution">
    <text evidence="3">The sequence shown here is derived from an EMBL/GenBank/DDBJ whole genome shotgun (WGS) entry which is preliminary data.</text>
</comment>
<dbReference type="Gene3D" id="3.60.21.10">
    <property type="match status" value="1"/>
</dbReference>
<gene>
    <name evidence="3" type="ORF">ACFOE0_13630</name>
</gene>
<dbReference type="SUPFAM" id="SSF56300">
    <property type="entry name" value="Metallo-dependent phosphatases"/>
    <property type="match status" value="1"/>
</dbReference>
<dbReference type="RefSeq" id="WP_248937764.1">
    <property type="nucleotide sequence ID" value="NZ_JAKILF010000014.1"/>
</dbReference>
<feature type="signal peptide" evidence="1">
    <location>
        <begin position="1"/>
        <end position="22"/>
    </location>
</feature>
<name>A0ABV7GHM6_9GAMM</name>
<proteinExistence type="predicted"/>
<sequence>MWVRSVLSMTSLLGVAISSAVANPAIEPGDQARTSDFSFALVADSPYGDDNIPAFQRVIEDINGDTRVKLVMHAGDIKSGSTKCSDERIRARFEQIQTIKPPVIYTPGDNEWTDCHRPKAGRFNPVERLAFLRKVFFPVPGQTLGVSPMAVTTQAKSPGFKPFVENVMFEQADVVFSTQHLVGSNNNLKPWSGIDAKDSAKKPRAERLAEYQQRNAASLDWLDKTFARAKSSDARGVVIMIHANPNIEDDFTSKKRAGFNDYLNKLFALTADFNKPVLLLHGDKHVFFVDKPKLVPWYKDGDALTAFNTQHFLPNLTRVQGFGDTPQHWVKITINGEGEELFTVVPQIVEGN</sequence>
<dbReference type="EMBL" id="JBHRTD010000016">
    <property type="protein sequence ID" value="MFC3139222.1"/>
    <property type="molecule type" value="Genomic_DNA"/>
</dbReference>
<evidence type="ECO:0000259" key="2">
    <source>
        <dbReference type="Pfam" id="PF00149"/>
    </source>
</evidence>
<accession>A0ABV7GHM6</accession>
<dbReference type="Pfam" id="PF00149">
    <property type="entry name" value="Metallophos"/>
    <property type="match status" value="1"/>
</dbReference>
<feature type="chain" id="PRO_5047263498" evidence="1">
    <location>
        <begin position="23"/>
        <end position="352"/>
    </location>
</feature>
<keyword evidence="4" id="KW-1185">Reference proteome</keyword>
<evidence type="ECO:0000313" key="4">
    <source>
        <dbReference type="Proteomes" id="UP001595621"/>
    </source>
</evidence>